<dbReference type="EMBL" id="SMAR01000026">
    <property type="protein sequence ID" value="TCT35363.1"/>
    <property type="molecule type" value="Genomic_DNA"/>
</dbReference>
<sequence>MTRYARMSGAIVAEIVETDKALSELYHADIAAQFEAVSDDVAAGMHRQEGGAFAFPPGPELSAVTSSLSDRIDADAEDIRAKYITTGAGQAMAYLEKASQAKAYLAETDPVDADYPLLVAEVGITGETVAEVATVIDTMQKQWVAICAQIEPIRIGAKEQIKVAETVAAAQAIYDAIVWPSD</sequence>
<protein>
    <submittedName>
        <fullName evidence="1">Uncharacterized protein</fullName>
    </submittedName>
</protein>
<gene>
    <name evidence="1" type="ORF">EDC90_102618</name>
</gene>
<reference evidence="1 2" key="1">
    <citation type="submission" date="2019-03" db="EMBL/GenBank/DDBJ databases">
        <title>Freshwater and sediment microbial communities from various areas in North America, analyzing microbe dynamics in response to fracking.</title>
        <authorList>
            <person name="Lamendella R."/>
        </authorList>
    </citation>
    <scope>NUCLEOTIDE SEQUENCE [LARGE SCALE GENOMIC DNA]</scope>
    <source>
        <strain evidence="1 2">175.2</strain>
    </source>
</reference>
<dbReference type="Proteomes" id="UP000295097">
    <property type="component" value="Unassembled WGS sequence"/>
</dbReference>
<dbReference type="OrthoDB" id="7877312at2"/>
<organism evidence="1 2">
    <name type="scientific">Martelella mediterranea</name>
    <dbReference type="NCBI Taxonomy" id="293089"/>
    <lineage>
        <taxon>Bacteria</taxon>
        <taxon>Pseudomonadati</taxon>
        <taxon>Pseudomonadota</taxon>
        <taxon>Alphaproteobacteria</taxon>
        <taxon>Hyphomicrobiales</taxon>
        <taxon>Aurantimonadaceae</taxon>
        <taxon>Martelella</taxon>
    </lineage>
</organism>
<accession>A0A4R3NMC7</accession>
<dbReference type="AlphaFoldDB" id="A0A4R3NMC7"/>
<comment type="caution">
    <text evidence="1">The sequence shown here is derived from an EMBL/GenBank/DDBJ whole genome shotgun (WGS) entry which is preliminary data.</text>
</comment>
<name>A0A4R3NMC7_9HYPH</name>
<keyword evidence="2" id="KW-1185">Reference proteome</keyword>
<proteinExistence type="predicted"/>
<evidence type="ECO:0000313" key="2">
    <source>
        <dbReference type="Proteomes" id="UP000295097"/>
    </source>
</evidence>
<dbReference type="RefSeq" id="WP_132313013.1">
    <property type="nucleotide sequence ID" value="NZ_SMAR01000026.1"/>
</dbReference>
<evidence type="ECO:0000313" key="1">
    <source>
        <dbReference type="EMBL" id="TCT35363.1"/>
    </source>
</evidence>